<evidence type="ECO:0000256" key="3">
    <source>
        <dbReference type="SAM" id="MobiDB-lite"/>
    </source>
</evidence>
<accession>A0ABY8W553</accession>
<dbReference type="GO" id="GO:0004497">
    <property type="term" value="F:monooxygenase activity"/>
    <property type="evidence" value="ECO:0007669"/>
    <property type="project" value="UniProtKB-KW"/>
</dbReference>
<evidence type="ECO:0000256" key="2">
    <source>
        <dbReference type="ARBA" id="ARBA00023033"/>
    </source>
</evidence>
<dbReference type="InterPro" id="IPR036188">
    <property type="entry name" value="FAD/NAD-bd_sf"/>
</dbReference>
<evidence type="ECO:0000256" key="1">
    <source>
        <dbReference type="ARBA" id="ARBA00023002"/>
    </source>
</evidence>
<sequence>MDVERRPSAVVAGGGIGGLTAAIALHRAGWTVAVHERSATRQQIGAGLILWPNAVRALHTLGLAEALRSRAVALAGSGVRRPDGRWLSRTSADQMVARYGLPQLALTRAGLAELLTAALPPGCLRLGETVTGVDAGDPDRQASVRCGDRLVPADLVVAADGVNSRLRQTFWPAQPPAEFRGYVAWRALVRFPAAEIDGAGETWGRGERFGVVPIGPDLVYLYATANTTAREPGTAELAGLRSRFRRWHDPIPALLDAIEPGDLLRHDITAVHPALPRLHRGRVALLGDAGHAMEPNLGQGAGLAIEDAVVLAHAVADGSSTVAGLARYDRARTGRVTGLARQSRLLGRLTQSSSAAVTALRDLTVRLTPDRLGMRGFDAAAGWHPPAPRPAPAMPEERA</sequence>
<reference evidence="5 6" key="1">
    <citation type="submission" date="2023-06" db="EMBL/GenBank/DDBJ databases">
        <authorList>
            <person name="Yushchuk O."/>
            <person name="Binda E."/>
            <person name="Ruckert-Reed C."/>
            <person name="Fedorenko V."/>
            <person name="Kalinowski J."/>
            <person name="Marinelli F."/>
        </authorList>
    </citation>
    <scope>NUCLEOTIDE SEQUENCE [LARGE SCALE GENOMIC DNA]</scope>
    <source>
        <strain evidence="5 6">NRRL 3884</strain>
    </source>
</reference>
<feature type="region of interest" description="Disordered" evidence="3">
    <location>
        <begin position="378"/>
        <end position="399"/>
    </location>
</feature>
<name>A0ABY8W553_9ACTN</name>
<protein>
    <submittedName>
        <fullName evidence="5">FAD-dependent monooxygenase</fullName>
    </submittedName>
</protein>
<keyword evidence="1" id="KW-0560">Oxidoreductase</keyword>
<proteinExistence type="predicted"/>
<evidence type="ECO:0000313" key="5">
    <source>
        <dbReference type="EMBL" id="WIM92966.1"/>
    </source>
</evidence>
<dbReference type="PRINTS" id="PR00420">
    <property type="entry name" value="RNGMNOXGNASE"/>
</dbReference>
<dbReference type="RefSeq" id="WP_284914173.1">
    <property type="nucleotide sequence ID" value="NZ_CP126980.1"/>
</dbReference>
<dbReference type="SUPFAM" id="SSF51905">
    <property type="entry name" value="FAD/NAD(P)-binding domain"/>
    <property type="match status" value="1"/>
</dbReference>
<dbReference type="InterPro" id="IPR050493">
    <property type="entry name" value="FAD-dep_Monooxygenase_BioMet"/>
</dbReference>
<evidence type="ECO:0000313" key="6">
    <source>
        <dbReference type="Proteomes" id="UP001240150"/>
    </source>
</evidence>
<keyword evidence="6" id="KW-1185">Reference proteome</keyword>
<dbReference type="Gene3D" id="3.50.50.60">
    <property type="entry name" value="FAD/NAD(P)-binding domain"/>
    <property type="match status" value="1"/>
</dbReference>
<dbReference type="InterPro" id="IPR002938">
    <property type="entry name" value="FAD-bd"/>
</dbReference>
<dbReference type="Pfam" id="PF01494">
    <property type="entry name" value="FAD_binding_3"/>
    <property type="match status" value="1"/>
</dbReference>
<dbReference type="PANTHER" id="PTHR13789:SF309">
    <property type="entry name" value="PUTATIVE (AFU_ORTHOLOGUE AFUA_6G14510)-RELATED"/>
    <property type="match status" value="1"/>
</dbReference>
<gene>
    <name evidence="5" type="ORF">ACTOB_004926</name>
</gene>
<dbReference type="PANTHER" id="PTHR13789">
    <property type="entry name" value="MONOOXYGENASE"/>
    <property type="match status" value="1"/>
</dbReference>
<dbReference type="Proteomes" id="UP001240150">
    <property type="component" value="Chromosome"/>
</dbReference>
<organism evidence="5 6">
    <name type="scientific">Actinoplanes oblitus</name>
    <dbReference type="NCBI Taxonomy" id="3040509"/>
    <lineage>
        <taxon>Bacteria</taxon>
        <taxon>Bacillati</taxon>
        <taxon>Actinomycetota</taxon>
        <taxon>Actinomycetes</taxon>
        <taxon>Micromonosporales</taxon>
        <taxon>Micromonosporaceae</taxon>
        <taxon>Actinoplanes</taxon>
    </lineage>
</organism>
<feature type="domain" description="FAD-binding" evidence="4">
    <location>
        <begin position="9"/>
        <end position="342"/>
    </location>
</feature>
<evidence type="ECO:0000259" key="4">
    <source>
        <dbReference type="Pfam" id="PF01494"/>
    </source>
</evidence>
<dbReference type="EMBL" id="CP126980">
    <property type="protein sequence ID" value="WIM92966.1"/>
    <property type="molecule type" value="Genomic_DNA"/>
</dbReference>
<keyword evidence="2 5" id="KW-0503">Monooxygenase</keyword>